<dbReference type="InterPro" id="IPR050339">
    <property type="entry name" value="CC_SR_Kinase"/>
</dbReference>
<keyword evidence="6" id="KW-0067">ATP-binding</keyword>
<feature type="compositionally biased region" description="Low complexity" evidence="10">
    <location>
        <begin position="622"/>
        <end position="658"/>
    </location>
</feature>
<feature type="region of interest" description="Disordered" evidence="10">
    <location>
        <begin position="708"/>
        <end position="739"/>
    </location>
</feature>
<dbReference type="Gene3D" id="3.30.200.20">
    <property type="entry name" value="Phosphorylase Kinase, domain 1"/>
    <property type="match status" value="1"/>
</dbReference>
<organism evidence="12 13">
    <name type="scientific">Coemansia javaensis</name>
    <dbReference type="NCBI Taxonomy" id="2761396"/>
    <lineage>
        <taxon>Eukaryota</taxon>
        <taxon>Fungi</taxon>
        <taxon>Fungi incertae sedis</taxon>
        <taxon>Zoopagomycota</taxon>
        <taxon>Kickxellomycotina</taxon>
        <taxon>Kickxellomycetes</taxon>
        <taxon>Kickxellales</taxon>
        <taxon>Kickxellaceae</taxon>
        <taxon>Coemansia</taxon>
    </lineage>
</organism>
<keyword evidence="5 12" id="KW-0418">Kinase</keyword>
<dbReference type="GO" id="GO:0005737">
    <property type="term" value="C:cytoplasm"/>
    <property type="evidence" value="ECO:0007669"/>
    <property type="project" value="TreeGrafter"/>
</dbReference>
<comment type="catalytic activity">
    <reaction evidence="9">
        <text>L-seryl-[protein] + ATP = O-phospho-L-seryl-[protein] + ADP + H(+)</text>
        <dbReference type="Rhea" id="RHEA:17989"/>
        <dbReference type="Rhea" id="RHEA-COMP:9863"/>
        <dbReference type="Rhea" id="RHEA-COMP:11604"/>
        <dbReference type="ChEBI" id="CHEBI:15378"/>
        <dbReference type="ChEBI" id="CHEBI:29999"/>
        <dbReference type="ChEBI" id="CHEBI:30616"/>
        <dbReference type="ChEBI" id="CHEBI:83421"/>
        <dbReference type="ChEBI" id="CHEBI:456216"/>
        <dbReference type="EC" id="2.7.11.1"/>
    </reaction>
</comment>
<keyword evidence="4" id="KW-0547">Nucleotide-binding</keyword>
<dbReference type="Pfam" id="PF07714">
    <property type="entry name" value="PK_Tyr_Ser-Thr"/>
    <property type="match status" value="1"/>
</dbReference>
<evidence type="ECO:0000256" key="7">
    <source>
        <dbReference type="ARBA" id="ARBA00037982"/>
    </source>
</evidence>
<feature type="domain" description="Protein kinase" evidence="11">
    <location>
        <begin position="244"/>
        <end position="592"/>
    </location>
</feature>
<reference evidence="12" key="1">
    <citation type="submission" date="2022-07" db="EMBL/GenBank/DDBJ databases">
        <title>Phylogenomic reconstructions and comparative analyses of Kickxellomycotina fungi.</title>
        <authorList>
            <person name="Reynolds N.K."/>
            <person name="Stajich J.E."/>
            <person name="Barry K."/>
            <person name="Grigoriev I.V."/>
            <person name="Crous P."/>
            <person name="Smith M.E."/>
        </authorList>
    </citation>
    <scope>NUCLEOTIDE SEQUENCE</scope>
    <source>
        <strain evidence="12">NBRC 105414</strain>
    </source>
</reference>
<evidence type="ECO:0000256" key="5">
    <source>
        <dbReference type="ARBA" id="ARBA00022777"/>
    </source>
</evidence>
<dbReference type="PROSITE" id="PS50011">
    <property type="entry name" value="PROTEIN_KINASE_DOM"/>
    <property type="match status" value="1"/>
</dbReference>
<name>A0A9W8HH41_9FUNG</name>
<dbReference type="Proteomes" id="UP001140217">
    <property type="component" value="Unassembled WGS sequence"/>
</dbReference>
<keyword evidence="3" id="KW-0808">Transferase</keyword>
<evidence type="ECO:0000256" key="1">
    <source>
        <dbReference type="ARBA" id="ARBA00012513"/>
    </source>
</evidence>
<dbReference type="GO" id="GO:0005524">
    <property type="term" value="F:ATP binding"/>
    <property type="evidence" value="ECO:0007669"/>
    <property type="project" value="UniProtKB-KW"/>
</dbReference>
<dbReference type="SUPFAM" id="SSF56112">
    <property type="entry name" value="Protein kinase-like (PK-like)"/>
    <property type="match status" value="1"/>
</dbReference>
<dbReference type="InterPro" id="IPR011009">
    <property type="entry name" value="Kinase-like_dom_sf"/>
</dbReference>
<evidence type="ECO:0000256" key="6">
    <source>
        <dbReference type="ARBA" id="ARBA00022840"/>
    </source>
</evidence>
<evidence type="ECO:0000256" key="9">
    <source>
        <dbReference type="ARBA" id="ARBA00048679"/>
    </source>
</evidence>
<feature type="compositionally biased region" description="Low complexity" evidence="10">
    <location>
        <begin position="730"/>
        <end position="739"/>
    </location>
</feature>
<feature type="region of interest" description="Disordered" evidence="10">
    <location>
        <begin position="194"/>
        <end position="233"/>
    </location>
</feature>
<feature type="region of interest" description="Disordered" evidence="10">
    <location>
        <begin position="606"/>
        <end position="661"/>
    </location>
</feature>
<sequence length="827" mass="89778">MPPRRRNARRSRSQGPLADAGELHAEPLPPAAARRSTQLIPYSPWRIILYKRNTGQMVLYNPESRTVVAQQASSQALPLLGLQSPIPENAMAVAHRSRTVSLEARPYVCTVCPTCRQLMPARSEASWAERPAVEGGAEHEVESSVDTVVDREYFRLLAQSIRLPKPALALAGSGGDHQTHGTGEPALQQMQLVPSLDGGSSSGGGGGGDDDDESRAGRKDSGHENAGDGVSQGSFNQGYYERFFVEQRKLGKGLRGSVFSCQHVLDGIHLGHYAVKKVAVGNNRQWLRRMLREVKLLESLRHPNVVEYKHSWLEVHQPTPFGPKVPCLFILMEYANGGNLLEYMEPETSGLADKRTDSSLSLKSQILKRRRQSCAAAAAAEAPAQGGGWTNQPGGSGRRRTLAVEQIWSFFADICSGLAHLHQLQIIHRDLKHMNLLLQWRDPGRRDADGEMPRIMLTDFGECEVLSQLEKRERTGATGTLEFMAPELLAVDEDGRYLDSYSTKSDMWSLGMVLYYLCYTGMPFTDIDDIDVLRRDVLGLRHVDLARTRRPEGADEVPQELRRIMQLLLNHDEAKRPDIGDVVQLVAEYSDLWHSRQFGKSRFEVHDSDVGSSHPGTPRQRSPVPGSSPVLGSSPASRARAGSRSARGSAPAGPAASATALVPSHLSRESFAEASGTSDLSESADDAVPGTYALAHLPAIATPMGAADVGTGTGGEKAAPVRGAKRGHAAADGAEPPGAASIKRRRLSERLGIGPAFCVKTAVLLAKAYALQCAGPPRARDPGHVAYIMCFSLVLSALDIHHRSLRLTAALLAVNACVVWWWLCCVG</sequence>
<evidence type="ECO:0000259" key="11">
    <source>
        <dbReference type="PROSITE" id="PS50011"/>
    </source>
</evidence>
<comment type="caution">
    <text evidence="12">The sequence shown here is derived from an EMBL/GenBank/DDBJ whole genome shotgun (WGS) entry which is preliminary data.</text>
</comment>
<accession>A0A9W8HH41</accession>
<evidence type="ECO:0000256" key="10">
    <source>
        <dbReference type="SAM" id="MobiDB-lite"/>
    </source>
</evidence>
<evidence type="ECO:0000313" key="12">
    <source>
        <dbReference type="EMBL" id="KAJ2786069.1"/>
    </source>
</evidence>
<dbReference type="PANTHER" id="PTHR11042">
    <property type="entry name" value="EUKARYOTIC TRANSLATION INITIATION FACTOR 2-ALPHA KINASE EIF2-ALPHA KINASE -RELATED"/>
    <property type="match status" value="1"/>
</dbReference>
<protein>
    <recommendedName>
        <fullName evidence="1">non-specific serine/threonine protein kinase</fullName>
        <ecNumber evidence="1">2.7.11.1</ecNumber>
    </recommendedName>
</protein>
<dbReference type="EC" id="2.7.11.1" evidence="1"/>
<feature type="compositionally biased region" description="Basic residues" evidence="10">
    <location>
        <begin position="1"/>
        <end position="12"/>
    </location>
</feature>
<dbReference type="Gene3D" id="1.10.510.10">
    <property type="entry name" value="Transferase(Phosphotransferase) domain 1"/>
    <property type="match status" value="1"/>
</dbReference>
<dbReference type="InterPro" id="IPR008271">
    <property type="entry name" value="Ser/Thr_kinase_AS"/>
</dbReference>
<keyword evidence="2" id="KW-0723">Serine/threonine-protein kinase</keyword>
<dbReference type="SMART" id="SM00220">
    <property type="entry name" value="S_TKc"/>
    <property type="match status" value="1"/>
</dbReference>
<evidence type="ECO:0000256" key="8">
    <source>
        <dbReference type="ARBA" id="ARBA00047899"/>
    </source>
</evidence>
<comment type="similarity">
    <text evidence="7">Belongs to the protein kinase superfamily. Ser/Thr protein kinase family. GCN2 subfamily.</text>
</comment>
<dbReference type="GO" id="GO:0005634">
    <property type="term" value="C:nucleus"/>
    <property type="evidence" value="ECO:0007669"/>
    <property type="project" value="TreeGrafter"/>
</dbReference>
<dbReference type="PROSITE" id="PS00108">
    <property type="entry name" value="PROTEIN_KINASE_ST"/>
    <property type="match status" value="1"/>
</dbReference>
<dbReference type="EMBL" id="JANBUL010000004">
    <property type="protein sequence ID" value="KAJ2786069.1"/>
    <property type="molecule type" value="Genomic_DNA"/>
</dbReference>
<feature type="compositionally biased region" description="Basic and acidic residues" evidence="10">
    <location>
        <begin position="214"/>
        <end position="226"/>
    </location>
</feature>
<evidence type="ECO:0000256" key="3">
    <source>
        <dbReference type="ARBA" id="ARBA00022679"/>
    </source>
</evidence>
<dbReference type="FunFam" id="3.30.200.20:FF:000306">
    <property type="entry name" value="IKS protein kinase"/>
    <property type="match status" value="1"/>
</dbReference>
<keyword evidence="13" id="KW-1185">Reference proteome</keyword>
<comment type="catalytic activity">
    <reaction evidence="8">
        <text>L-threonyl-[protein] + ATP = O-phospho-L-threonyl-[protein] + ADP + H(+)</text>
        <dbReference type="Rhea" id="RHEA:46608"/>
        <dbReference type="Rhea" id="RHEA-COMP:11060"/>
        <dbReference type="Rhea" id="RHEA-COMP:11605"/>
        <dbReference type="ChEBI" id="CHEBI:15378"/>
        <dbReference type="ChEBI" id="CHEBI:30013"/>
        <dbReference type="ChEBI" id="CHEBI:30616"/>
        <dbReference type="ChEBI" id="CHEBI:61977"/>
        <dbReference type="ChEBI" id="CHEBI:456216"/>
        <dbReference type="EC" id="2.7.11.1"/>
    </reaction>
</comment>
<proteinExistence type="inferred from homology"/>
<gene>
    <name evidence="12" type="primary">IKS1</name>
    <name evidence="12" type="ORF">H4R18_000101</name>
</gene>
<dbReference type="AlphaFoldDB" id="A0A9W8HH41"/>
<evidence type="ECO:0000256" key="2">
    <source>
        <dbReference type="ARBA" id="ARBA00022527"/>
    </source>
</evidence>
<evidence type="ECO:0000313" key="13">
    <source>
        <dbReference type="Proteomes" id="UP001140217"/>
    </source>
</evidence>
<dbReference type="InterPro" id="IPR001245">
    <property type="entry name" value="Ser-Thr/Tyr_kinase_cat_dom"/>
</dbReference>
<dbReference type="PANTHER" id="PTHR11042:SF138">
    <property type="entry name" value="SERINE_THREONINE-PROTEIN KINASE IKS1-RELATED"/>
    <property type="match status" value="1"/>
</dbReference>
<feature type="region of interest" description="Disordered" evidence="10">
    <location>
        <begin position="1"/>
        <end position="33"/>
    </location>
</feature>
<evidence type="ECO:0000256" key="4">
    <source>
        <dbReference type="ARBA" id="ARBA00022741"/>
    </source>
</evidence>
<dbReference type="GO" id="GO:0004674">
    <property type="term" value="F:protein serine/threonine kinase activity"/>
    <property type="evidence" value="ECO:0007669"/>
    <property type="project" value="UniProtKB-KW"/>
</dbReference>
<dbReference type="InterPro" id="IPR000719">
    <property type="entry name" value="Prot_kinase_dom"/>
</dbReference>
<dbReference type="OrthoDB" id="1405469at2759"/>